<keyword evidence="3" id="KW-1185">Reference proteome</keyword>
<name>A0A1W2FVK3_KIBAR</name>
<accession>A0A1W2FVK3</accession>
<feature type="region of interest" description="Disordered" evidence="1">
    <location>
        <begin position="1"/>
        <end position="23"/>
    </location>
</feature>
<gene>
    <name evidence="2" type="ORF">SAMN05661093_09557</name>
</gene>
<protein>
    <submittedName>
        <fullName evidence="2">Uncharacterized protein</fullName>
    </submittedName>
</protein>
<evidence type="ECO:0000313" key="3">
    <source>
        <dbReference type="Proteomes" id="UP000192674"/>
    </source>
</evidence>
<reference evidence="2 3" key="1">
    <citation type="submission" date="2017-04" db="EMBL/GenBank/DDBJ databases">
        <authorList>
            <person name="Afonso C.L."/>
            <person name="Miller P.J."/>
            <person name="Scott M.A."/>
            <person name="Spackman E."/>
            <person name="Goraichik I."/>
            <person name="Dimitrov K.M."/>
            <person name="Suarez D.L."/>
            <person name="Swayne D.E."/>
        </authorList>
    </citation>
    <scope>NUCLEOTIDE SEQUENCE [LARGE SCALE GENOMIC DNA]</scope>
    <source>
        <strain evidence="2 3">DSM 43828</strain>
    </source>
</reference>
<evidence type="ECO:0000313" key="2">
    <source>
        <dbReference type="EMBL" id="SMD25979.1"/>
    </source>
</evidence>
<evidence type="ECO:0000256" key="1">
    <source>
        <dbReference type="SAM" id="MobiDB-lite"/>
    </source>
</evidence>
<proteinExistence type="predicted"/>
<dbReference type="Proteomes" id="UP000192674">
    <property type="component" value="Unassembled WGS sequence"/>
</dbReference>
<organism evidence="2 3">
    <name type="scientific">Kibdelosporangium aridum</name>
    <dbReference type="NCBI Taxonomy" id="2030"/>
    <lineage>
        <taxon>Bacteria</taxon>
        <taxon>Bacillati</taxon>
        <taxon>Actinomycetota</taxon>
        <taxon>Actinomycetes</taxon>
        <taxon>Pseudonocardiales</taxon>
        <taxon>Pseudonocardiaceae</taxon>
        <taxon>Kibdelosporangium</taxon>
    </lineage>
</organism>
<dbReference type="EMBL" id="FWXV01000012">
    <property type="protein sequence ID" value="SMD25979.1"/>
    <property type="molecule type" value="Genomic_DNA"/>
</dbReference>
<sequence>MAVLGASAARQATDPDITQPDSAAFRPIRRTACRGEVQEHVQLQRPLRGTPALAEQAVACGQSLIERVDVHRQCGGCRAGAAAMVEEHAQGLHQRHRGRCVAVVTTSSRPPCFVDNERNPCRKDWEVFVEHIDPDGDVVTGDGLRGYRAFPSRESQLQFVRRLARRSRMLLVYTAILGSESYEKLQLLSVIGPQLPLARP</sequence>
<dbReference type="AlphaFoldDB" id="A0A1W2FVK3"/>